<name>A0A7X5QMY5_9GAMM</name>
<organism evidence="2 3">
    <name type="scientific">Photorhabdus stackebrandtii</name>
    <dbReference type="NCBI Taxonomy" id="1123042"/>
    <lineage>
        <taxon>Bacteria</taxon>
        <taxon>Pseudomonadati</taxon>
        <taxon>Pseudomonadota</taxon>
        <taxon>Gammaproteobacteria</taxon>
        <taxon>Enterobacterales</taxon>
        <taxon>Morganellaceae</taxon>
        <taxon>Photorhabdus</taxon>
    </lineage>
</organism>
<reference evidence="2 3" key="1">
    <citation type="submission" date="2018-02" db="EMBL/GenBank/DDBJ databases">
        <authorList>
            <person name="Machado R.A."/>
        </authorList>
    </citation>
    <scope>NUCLEOTIDE SEQUENCE [LARGE SCALE GENOMIC DNA]</scope>
    <source>
        <strain evidence="2 3">DSM 23271</strain>
    </source>
</reference>
<gene>
    <name evidence="2" type="ORF">C5470_12755</name>
</gene>
<protein>
    <submittedName>
        <fullName evidence="2">Uncharacterized protein</fullName>
    </submittedName>
</protein>
<evidence type="ECO:0000313" key="2">
    <source>
        <dbReference type="EMBL" id="NHB97227.1"/>
    </source>
</evidence>
<dbReference type="EMBL" id="PUJV01000013">
    <property type="protein sequence ID" value="NHB97227.1"/>
    <property type="molecule type" value="Genomic_DNA"/>
</dbReference>
<comment type="caution">
    <text evidence="2">The sequence shown here is derived from an EMBL/GenBank/DDBJ whole genome shotgun (WGS) entry which is preliminary data.</text>
</comment>
<evidence type="ECO:0000313" key="3">
    <source>
        <dbReference type="Proteomes" id="UP000547931"/>
    </source>
</evidence>
<feature type="region of interest" description="Disordered" evidence="1">
    <location>
        <begin position="42"/>
        <end position="66"/>
    </location>
</feature>
<sequence>MKLKLIKSAYIITRKHIVIIKFSIIFIKINIFNNYSTTKYTAETPRKSKKQNKIDNKIRFRSHNRK</sequence>
<proteinExistence type="predicted"/>
<accession>A0A7X5QMY5</accession>
<keyword evidence="3" id="KW-1185">Reference proteome</keyword>
<evidence type="ECO:0000256" key="1">
    <source>
        <dbReference type="SAM" id="MobiDB-lite"/>
    </source>
</evidence>
<dbReference type="AlphaFoldDB" id="A0A7X5QMY5"/>
<dbReference type="Proteomes" id="UP000547931">
    <property type="component" value="Unassembled WGS sequence"/>
</dbReference>